<feature type="compositionally biased region" description="Basic and acidic residues" evidence="1">
    <location>
        <begin position="216"/>
        <end position="231"/>
    </location>
</feature>
<feature type="compositionally biased region" description="Polar residues" evidence="1">
    <location>
        <begin position="52"/>
        <end position="64"/>
    </location>
</feature>
<feature type="region of interest" description="Disordered" evidence="1">
    <location>
        <begin position="1449"/>
        <end position="1496"/>
    </location>
</feature>
<feature type="compositionally biased region" description="Basic and acidic residues" evidence="1">
    <location>
        <begin position="562"/>
        <end position="583"/>
    </location>
</feature>
<feature type="compositionally biased region" description="Basic and acidic residues" evidence="1">
    <location>
        <begin position="832"/>
        <end position="844"/>
    </location>
</feature>
<feature type="compositionally biased region" description="Basic and acidic residues" evidence="1">
    <location>
        <begin position="619"/>
        <end position="639"/>
    </location>
</feature>
<feature type="compositionally biased region" description="Basic and acidic residues" evidence="1">
    <location>
        <begin position="2277"/>
        <end position="2298"/>
    </location>
</feature>
<accession>A0A086K2A8</accession>
<feature type="region of interest" description="Disordered" evidence="1">
    <location>
        <begin position="2421"/>
        <end position="2477"/>
    </location>
</feature>
<dbReference type="Proteomes" id="UP000028837">
    <property type="component" value="Unassembled WGS sequence"/>
</dbReference>
<feature type="compositionally biased region" description="Basic and acidic residues" evidence="1">
    <location>
        <begin position="2468"/>
        <end position="2477"/>
    </location>
</feature>
<feature type="region of interest" description="Disordered" evidence="1">
    <location>
        <begin position="1685"/>
        <end position="1713"/>
    </location>
</feature>
<feature type="compositionally biased region" description="Basic and acidic residues" evidence="1">
    <location>
        <begin position="1146"/>
        <end position="1168"/>
    </location>
</feature>
<proteinExistence type="predicted"/>
<feature type="compositionally biased region" description="Basic and acidic residues" evidence="1">
    <location>
        <begin position="1383"/>
        <end position="1400"/>
    </location>
</feature>
<gene>
    <name evidence="2" type="ORF">TGDOM2_265090</name>
</gene>
<dbReference type="EMBL" id="AHZU02000921">
    <property type="protein sequence ID" value="KFG38526.1"/>
    <property type="molecule type" value="Genomic_DNA"/>
</dbReference>
<reference evidence="2 3" key="1">
    <citation type="submission" date="2014-02" db="EMBL/GenBank/DDBJ databases">
        <authorList>
            <person name="Sibley D."/>
            <person name="Venepally P."/>
            <person name="Karamycheva S."/>
            <person name="Hadjithomas M."/>
            <person name="Khan A."/>
            <person name="Brunk B."/>
            <person name="Roos D."/>
            <person name="Caler E."/>
            <person name="Lorenzi H."/>
        </authorList>
    </citation>
    <scope>NUCLEOTIDE SEQUENCE [LARGE SCALE GENOMIC DNA]</scope>
    <source>
        <strain evidence="2 3">GAB2-2007-GAL-DOM2</strain>
    </source>
</reference>
<feature type="compositionally biased region" description="Basic and acidic residues" evidence="1">
    <location>
        <begin position="703"/>
        <end position="733"/>
    </location>
</feature>
<feature type="compositionally biased region" description="Polar residues" evidence="1">
    <location>
        <begin position="2305"/>
        <end position="2315"/>
    </location>
</feature>
<feature type="compositionally biased region" description="Basic and acidic residues" evidence="1">
    <location>
        <begin position="913"/>
        <end position="940"/>
    </location>
</feature>
<feature type="compositionally biased region" description="Basic and acidic residues" evidence="1">
    <location>
        <begin position="852"/>
        <end position="873"/>
    </location>
</feature>
<feature type="region of interest" description="Disordered" evidence="1">
    <location>
        <begin position="341"/>
        <end position="360"/>
    </location>
</feature>
<feature type="compositionally biased region" description="Polar residues" evidence="1">
    <location>
        <begin position="30"/>
        <end position="43"/>
    </location>
</feature>
<name>A0A086K2A8_TOXGO</name>
<feature type="region of interest" description="Disordered" evidence="1">
    <location>
        <begin position="518"/>
        <end position="597"/>
    </location>
</feature>
<feature type="compositionally biased region" description="Basic and acidic residues" evidence="1">
    <location>
        <begin position="1455"/>
        <end position="1474"/>
    </location>
</feature>
<feature type="region of interest" description="Disordered" evidence="1">
    <location>
        <begin position="1"/>
        <end position="335"/>
    </location>
</feature>
<protein>
    <submittedName>
        <fullName evidence="2">Uncharacterized protein</fullName>
    </submittedName>
</protein>
<feature type="compositionally biased region" description="Basic and acidic residues" evidence="1">
    <location>
        <begin position="520"/>
        <end position="535"/>
    </location>
</feature>
<feature type="region of interest" description="Disordered" evidence="1">
    <location>
        <begin position="2260"/>
        <end position="2335"/>
    </location>
</feature>
<feature type="region of interest" description="Disordered" evidence="1">
    <location>
        <begin position="615"/>
        <end position="653"/>
    </location>
</feature>
<feature type="compositionally biased region" description="Basic and acidic residues" evidence="1">
    <location>
        <begin position="2318"/>
        <end position="2331"/>
    </location>
</feature>
<sequence>MALPPWRLGMPGSGPLPAAPDPADRMSAQPGRQQRWQSGNSRTGAPWKQNDRQTGSSSESSTLIQDLESWGHSLLPPWGRPHTAGDAADRMHANSNSVPPPWQRGSCDAVSDGPGPPWQSRAVGGSASHQTEPPHHNKEPVHAGACERSSVNEGLLGQHPRRGQELRAFVRNRRGGRGDEADGSGFLEREDGGTYRERRGGRVQAVSSWEDCESQNPRENHRAREAYPEGGRRKRQEAWGPSDNWGGKRPRGLDRAGDGEPRIEPARRGQIYGGSHGRRSPSLESQIRGRRSVEQQSPERQSLGRISPGRRSREKRSLGRRPHPSFSRPVSHCSRGRNRCAFSRDVRDPPVSSTSLSAVAPYADRAQTGNPGLNGSHGGAGFAPSPSASLPAPLVGIPGGTSPAGTVWPAAAPGGGASGGLVSSMPSAAGQAPFPASGVFEHSSTPRGDPPGNPPSCSFLIPPNQLAVAMVPAAGPPRTAAVAFPSALPACFWAFPPTGAPFPLGDPGGVVPVADVSQSRFKEGEPSPRVRRGEGEALVDTARGFKGRPGDGRRSLSFSPRRYCDRAPHSHEPREQRDGSRRERPGRRGRGQGRRVSGSWLKRWENRASSSSLAFREALPGREERRVSRDRRRSSDSHHSFGGPCGGRYEGQSRGVARGAGCFVRDRDESRCDRPGYPRGADDSEKHASFYCRAPGRGCEDFRGLSPDYRRANRGDRKPGRSDGEDERGRGEEQIPWYARSSRHGPLSRPSVGPRLLQPAPQFSTQIPVLREAAKEAIRSVFRRFATCIEAVMDSGSHGKSGNASAAVKAADVGGAGKPTVEKCRDAGRVFEVSKKEEEGRAEDADASQGQGDERNQSTSREGDEVGGLREPLKLNSVEGEARDFANESDKAVTNSGLHMDAGKPLDSSEQEAGPKDAGNRQEDQNMQKTEAEKTTEPPRESGPLETVKAVERHVRSGREPPKVALLITSLPNIRLAPLHRMITAHYRIHDAVSFLLLLASCPSTGRCRGFGVILASTSACAEKILRAPLFTWRAAGGDGRPGGCLIPPRFSSRHSSSFSTACSLCLPPRASSSSSTSRVRPGTSPEGRISLACPVARRDARWQLDSSDRSSLSRSASLHAGKRGGRSPPVRSFSRAGGVAMWSDPRWRDGSTRGEARLSAGGREKAHVSGGGGRGVEFERKKQPLCDRAVKLHALVSPTLQFQFNARVAQLVTQSTWSRSFFSSLWTQLFKCLFVPPFALSLTSAACASKRTCFEASSETSSSTGEDKNSLHRLSEETSVQGDGCVPERSIGGENALRSASFQHDRLTVSRPPLSLQCQSLEQECLSAAAVAALLHTGVYMTSKRIYLHLPQAALRRLFSQEAGRSLDPRLAPGKPRASASQRKECDEDSGRSEEKSGDMEMGNADSSETTAVFPPLVALEAAEGLAVPIPVKRCGETEHTLIDVEVEGSGSRGENEVKRGASEVADREEERNAVATEPIGSSTACTNGGDEHDSSCGVRRLRGEAAFAANVFEMIRQDRRAPSFTISDEDGAHYSIQSLANLTDNWFPWDVKSVTHLESRSEVSDAVANALDALFRSLVEEQMYPVEYLAFEGVHFGNAWLTPPRLRPAVTLSVASPADDPSREIGQNDKPLRWGENIEKVVLPHALLVRGLPNTPAEGTQQSLEKMLLELWGPWLLSHAGAAGSEDHRTSSDVPSDVVSSSTRSSSFLRPRKATDTLDQELWGWQLFDFLETRMLRGDGFLLLPSCLPAATALKLLAVCSLPQTEESPDSPATSPFLEAKRHGESSGSSEELSPLLLPLTFRAPSPSAPHVFSVLPFEVSSHLKVRDLSFLASLINSVLCHLLHRCVSSAFCCCSQIQDATGPLGRRRCCCCVPCRIDKLSFSTGQEGEGASDEQVSLESFKSLVSSKPVSGDLTREGNREVDFSIPHSSSSNCDEPTCSTSSSALPVTSCSCCCCVEETRDPTSEASTASGRRPHRKQRRIPLGTAQVARGWVASLPPFQVRPGLPFAMPHAPLITTKGRRQRLNGDAADEEGRLNEDPVLPPPACGAEHLIESLFFSVEAFFQQSFLQPFFSLRTEEECRVSSVAVNEEEAFACVDDSGEDSDSVTGDEEEGEMEDEEETNDVWHLQKRENRWRRIGAETLGVLADREDRGARSLWRHLGLTGSLPEQVCGQTELDVCSSSQTCLSNSKGQPRPMGGEPQSLREDGESVLKGAVLEAGGGREENVGRMKTERVADQPDAFVEGDCSEVVGEKDELHAEGTGNGSVANQYEVSVKKETEGESRLSLSRDDDKESAPMSLDSGRSNLLSSASPADRLDAREGREAKEKTVHKKKKLLVRLDARPSLDDAHSTRVTPETLVSLEAEGKFRFLPLSILFFTPNLRSNFDQGFFPAHYRPEPPVSSQAAACRAPFSPACNQSQVADPSGSPSRFSSKDNRNRSATHAGMGVEVSSSPNGSVAVLKRMKLPERRNESL</sequence>
<feature type="compositionally biased region" description="Basic and acidic residues" evidence="1">
    <location>
        <begin position="132"/>
        <end position="141"/>
    </location>
</feature>
<feature type="region of interest" description="Disordered" evidence="1">
    <location>
        <begin position="2100"/>
        <end position="2127"/>
    </location>
</feature>
<feature type="compositionally biased region" description="Polar residues" evidence="1">
    <location>
        <begin position="2421"/>
        <end position="2434"/>
    </location>
</feature>
<feature type="compositionally biased region" description="Low complexity" evidence="1">
    <location>
        <begin position="1694"/>
        <end position="1709"/>
    </location>
</feature>
<feature type="region of interest" description="Disordered" evidence="1">
    <location>
        <begin position="365"/>
        <end position="385"/>
    </location>
</feature>
<comment type="caution">
    <text evidence="2">The sequence shown here is derived from an EMBL/GenBank/DDBJ whole genome shotgun (WGS) entry which is preliminary data.</text>
</comment>
<feature type="region of interest" description="Disordered" evidence="1">
    <location>
        <begin position="1768"/>
        <end position="1794"/>
    </location>
</feature>
<feature type="compositionally biased region" description="Basic and acidic residues" evidence="1">
    <location>
        <begin position="251"/>
        <end position="267"/>
    </location>
</feature>
<feature type="compositionally biased region" description="Basic residues" evidence="1">
    <location>
        <begin position="584"/>
        <end position="593"/>
    </location>
</feature>
<organism evidence="2 3">
    <name type="scientific">Toxoplasma gondii GAB2-2007-GAL-DOM2</name>
    <dbReference type="NCBI Taxonomy" id="1130820"/>
    <lineage>
        <taxon>Eukaryota</taxon>
        <taxon>Sar</taxon>
        <taxon>Alveolata</taxon>
        <taxon>Apicomplexa</taxon>
        <taxon>Conoidasida</taxon>
        <taxon>Coccidia</taxon>
        <taxon>Eucoccidiorida</taxon>
        <taxon>Eimeriorina</taxon>
        <taxon>Sarcocystidae</taxon>
        <taxon>Toxoplasma</taxon>
    </lineage>
</organism>
<feature type="compositionally biased region" description="Basic and acidic residues" evidence="1">
    <location>
        <begin position="880"/>
        <end position="891"/>
    </location>
</feature>
<feature type="region of interest" description="Disordered" evidence="1">
    <location>
        <begin position="2188"/>
        <end position="2211"/>
    </location>
</feature>
<evidence type="ECO:0000256" key="1">
    <source>
        <dbReference type="SAM" id="MobiDB-lite"/>
    </source>
</evidence>
<dbReference type="OrthoDB" id="348681at2759"/>
<feature type="compositionally biased region" description="Low complexity" evidence="1">
    <location>
        <begin position="1068"/>
        <end position="1086"/>
    </location>
</feature>
<evidence type="ECO:0000313" key="3">
    <source>
        <dbReference type="Proteomes" id="UP000028837"/>
    </source>
</evidence>
<feature type="region of interest" description="Disordered" evidence="1">
    <location>
        <begin position="1367"/>
        <end position="1409"/>
    </location>
</feature>
<feature type="region of interest" description="Disordered" evidence="1">
    <location>
        <begin position="1114"/>
        <end position="1176"/>
    </location>
</feature>
<evidence type="ECO:0000313" key="2">
    <source>
        <dbReference type="EMBL" id="KFG38526.1"/>
    </source>
</evidence>
<feature type="region of interest" description="Disordered" evidence="1">
    <location>
        <begin position="832"/>
        <end position="947"/>
    </location>
</feature>
<feature type="region of interest" description="Disordered" evidence="1">
    <location>
        <begin position="1068"/>
        <end position="1091"/>
    </location>
</feature>
<feature type="compositionally biased region" description="Basic and acidic residues" evidence="1">
    <location>
        <begin position="187"/>
        <end position="200"/>
    </location>
</feature>
<feature type="region of interest" description="Disordered" evidence="1">
    <location>
        <begin position="422"/>
        <end position="459"/>
    </location>
</feature>
<feature type="compositionally biased region" description="Acidic residues" evidence="1">
    <location>
        <begin position="2100"/>
        <end position="2126"/>
    </location>
</feature>
<dbReference type="VEuPathDB" id="ToxoDB:TGDOM2_265090"/>
<feature type="compositionally biased region" description="Basic residues" evidence="1">
    <location>
        <begin position="308"/>
        <end position="323"/>
    </location>
</feature>
<feature type="region of interest" description="Disordered" evidence="1">
    <location>
        <begin position="703"/>
        <end position="759"/>
    </location>
</feature>